<evidence type="ECO:0000256" key="1">
    <source>
        <dbReference type="SAM" id="MobiDB-lite"/>
    </source>
</evidence>
<proteinExistence type="predicted"/>
<keyword evidence="3" id="KW-1185">Reference proteome</keyword>
<dbReference type="AlphaFoldDB" id="A0A9R0ZQW8"/>
<dbReference type="EMBL" id="LT934123">
    <property type="protein sequence ID" value="VAI81249.1"/>
    <property type="molecule type" value="Genomic_DNA"/>
</dbReference>
<organism evidence="2 3">
    <name type="scientific">Triticum turgidum subsp. durum</name>
    <name type="common">Durum wheat</name>
    <name type="synonym">Triticum durum</name>
    <dbReference type="NCBI Taxonomy" id="4567"/>
    <lineage>
        <taxon>Eukaryota</taxon>
        <taxon>Viridiplantae</taxon>
        <taxon>Streptophyta</taxon>
        <taxon>Embryophyta</taxon>
        <taxon>Tracheophyta</taxon>
        <taxon>Spermatophyta</taxon>
        <taxon>Magnoliopsida</taxon>
        <taxon>Liliopsida</taxon>
        <taxon>Poales</taxon>
        <taxon>Poaceae</taxon>
        <taxon>BOP clade</taxon>
        <taxon>Pooideae</taxon>
        <taxon>Triticodae</taxon>
        <taxon>Triticeae</taxon>
        <taxon>Triticinae</taxon>
        <taxon>Triticum</taxon>
    </lineage>
</organism>
<gene>
    <name evidence="2" type="ORF">TRITD_7Av1G269990</name>
</gene>
<name>A0A9R0ZQW8_TRITD</name>
<dbReference type="Proteomes" id="UP000324705">
    <property type="component" value="Chromosome 7A"/>
</dbReference>
<evidence type="ECO:0000313" key="3">
    <source>
        <dbReference type="Proteomes" id="UP000324705"/>
    </source>
</evidence>
<reference evidence="2 3" key="1">
    <citation type="submission" date="2017-09" db="EMBL/GenBank/DDBJ databases">
        <authorList>
            <consortium name="International Durum Wheat Genome Sequencing Consortium (IDWGSC)"/>
            <person name="Milanesi L."/>
        </authorList>
    </citation>
    <scope>NUCLEOTIDE SEQUENCE [LARGE SCALE GENOMIC DNA]</scope>
    <source>
        <strain evidence="3">cv. Svevo</strain>
    </source>
</reference>
<feature type="compositionally biased region" description="Basic and acidic residues" evidence="1">
    <location>
        <begin position="12"/>
        <end position="24"/>
    </location>
</feature>
<feature type="region of interest" description="Disordered" evidence="1">
    <location>
        <begin position="1"/>
        <end position="48"/>
    </location>
</feature>
<accession>A0A9R0ZQW8</accession>
<protein>
    <submittedName>
        <fullName evidence="2">Uncharacterized protein</fullName>
    </submittedName>
</protein>
<dbReference type="OMA" id="ESKHIER"/>
<evidence type="ECO:0000313" key="2">
    <source>
        <dbReference type="EMBL" id="VAI81249.1"/>
    </source>
</evidence>
<feature type="compositionally biased region" description="Polar residues" evidence="1">
    <location>
        <begin position="1"/>
        <end position="11"/>
    </location>
</feature>
<sequence>MCTSDIYTDSTLVHHESKHIERRGVEKRHRTGGEKGGGPPSKGAQRLCPCPMVAAPRKGIKGVMKQQRIQLLCSSILTV</sequence>
<dbReference type="Gramene" id="TRITD7Av1G269990.1">
    <property type="protein sequence ID" value="TRITD7Av1G269990.1"/>
    <property type="gene ID" value="TRITD7Av1G269990"/>
</dbReference>